<dbReference type="Proteomes" id="UP000799439">
    <property type="component" value="Unassembled WGS sequence"/>
</dbReference>
<accession>A0A9P4IRF0</accession>
<comment type="caution">
    <text evidence="2">The sequence shown here is derived from an EMBL/GenBank/DDBJ whole genome shotgun (WGS) entry which is preliminary data.</text>
</comment>
<reference evidence="2" key="1">
    <citation type="journal article" date="2020" name="Stud. Mycol.">
        <title>101 Dothideomycetes genomes: a test case for predicting lifestyles and emergence of pathogens.</title>
        <authorList>
            <person name="Haridas S."/>
            <person name="Albert R."/>
            <person name="Binder M."/>
            <person name="Bloem J."/>
            <person name="Labutti K."/>
            <person name="Salamov A."/>
            <person name="Andreopoulos B."/>
            <person name="Baker S."/>
            <person name="Barry K."/>
            <person name="Bills G."/>
            <person name="Bluhm B."/>
            <person name="Cannon C."/>
            <person name="Castanera R."/>
            <person name="Culley D."/>
            <person name="Daum C."/>
            <person name="Ezra D."/>
            <person name="Gonzalez J."/>
            <person name="Henrissat B."/>
            <person name="Kuo A."/>
            <person name="Liang C."/>
            <person name="Lipzen A."/>
            <person name="Lutzoni F."/>
            <person name="Magnuson J."/>
            <person name="Mondo S."/>
            <person name="Nolan M."/>
            <person name="Ohm R."/>
            <person name="Pangilinan J."/>
            <person name="Park H.-J."/>
            <person name="Ramirez L."/>
            <person name="Alfaro M."/>
            <person name="Sun H."/>
            <person name="Tritt A."/>
            <person name="Yoshinaga Y."/>
            <person name="Zwiers L.-H."/>
            <person name="Turgeon B."/>
            <person name="Goodwin S."/>
            <person name="Spatafora J."/>
            <person name="Crous P."/>
            <person name="Grigoriev I."/>
        </authorList>
    </citation>
    <scope>NUCLEOTIDE SEQUENCE</scope>
    <source>
        <strain evidence="2">CBS 260.36</strain>
    </source>
</reference>
<dbReference type="AlphaFoldDB" id="A0A9P4IRF0"/>
<keyword evidence="3" id="KW-1185">Reference proteome</keyword>
<name>A0A9P4IRF0_9PEZI</name>
<dbReference type="EMBL" id="ML996092">
    <property type="protein sequence ID" value="KAF2148672.1"/>
    <property type="molecule type" value="Genomic_DNA"/>
</dbReference>
<feature type="signal peptide" evidence="1">
    <location>
        <begin position="1"/>
        <end position="23"/>
    </location>
</feature>
<evidence type="ECO:0000313" key="3">
    <source>
        <dbReference type="Proteomes" id="UP000799439"/>
    </source>
</evidence>
<sequence length="88" mass="10013">MHMAWTSWPTLLVLLMFLPASIANELRHWRMAHSLLCGAKKNSTCLPVIGTNFFYTFLIAINPHGCIVVDNLARSLLPKRGRYDRSTI</sequence>
<protein>
    <recommendedName>
        <fullName evidence="4">Secreted protein</fullName>
    </recommendedName>
</protein>
<gene>
    <name evidence="2" type="ORF">K461DRAFT_51412</name>
</gene>
<feature type="chain" id="PRO_5040311015" description="Secreted protein" evidence="1">
    <location>
        <begin position="24"/>
        <end position="88"/>
    </location>
</feature>
<evidence type="ECO:0000313" key="2">
    <source>
        <dbReference type="EMBL" id="KAF2148672.1"/>
    </source>
</evidence>
<keyword evidence="1" id="KW-0732">Signal</keyword>
<organism evidence="2 3">
    <name type="scientific">Myriangium duriaei CBS 260.36</name>
    <dbReference type="NCBI Taxonomy" id="1168546"/>
    <lineage>
        <taxon>Eukaryota</taxon>
        <taxon>Fungi</taxon>
        <taxon>Dikarya</taxon>
        <taxon>Ascomycota</taxon>
        <taxon>Pezizomycotina</taxon>
        <taxon>Dothideomycetes</taxon>
        <taxon>Dothideomycetidae</taxon>
        <taxon>Myriangiales</taxon>
        <taxon>Myriangiaceae</taxon>
        <taxon>Myriangium</taxon>
    </lineage>
</organism>
<evidence type="ECO:0008006" key="4">
    <source>
        <dbReference type="Google" id="ProtNLM"/>
    </source>
</evidence>
<evidence type="ECO:0000256" key="1">
    <source>
        <dbReference type="SAM" id="SignalP"/>
    </source>
</evidence>
<proteinExistence type="predicted"/>